<reference evidence="2" key="2">
    <citation type="journal article" date="1998" name="J. Mol. Biol.">
        <title>Witnessing the evolution of transcription in mitochondria: the mitochondrial genome of the primitive brown alga Pylaiella littoralis (L.) Kjellm. Encodes a T7-like RNA polymerase.</title>
        <authorList>
            <person name="Rousvoal S."/>
            <person name="Oudot M."/>
            <person name="Fontaine J."/>
            <person name="Kloareg B."/>
            <person name="Goer S.L."/>
        </authorList>
    </citation>
    <scope>NUCLEOTIDE SEQUENCE</scope>
    <source>
        <strain evidence="2">Roscoff</strain>
    </source>
</reference>
<feature type="transmembrane region" description="Helical" evidence="1">
    <location>
        <begin position="12"/>
        <end position="34"/>
    </location>
</feature>
<dbReference type="EMBL" id="AF034976">
    <property type="protein sequence ID" value="AAC23961.1"/>
    <property type="molecule type" value="Genomic_DNA"/>
</dbReference>
<evidence type="ECO:0000313" key="2">
    <source>
        <dbReference type="EMBL" id="AAC23961.1"/>
    </source>
</evidence>
<protein>
    <submittedName>
        <fullName evidence="2">Uncharacterized protein</fullName>
    </submittedName>
</protein>
<dbReference type="EMBL" id="AJ277126">
    <property type="protein sequence ID" value="CAC50867.1"/>
    <property type="molecule type" value="Genomic_DNA"/>
</dbReference>
<sequence>MSIQTQPTNLKLFISLLYYFFLSLFPCLFCPYFLVIPST</sequence>
<dbReference type="PIR" id="T09472">
    <property type="entry name" value="T09472"/>
</dbReference>
<geneLocation type="mitochondrion" evidence="2"/>
<dbReference type="RefSeq" id="NP_150426.1">
    <property type="nucleotide sequence ID" value="NC_003055.1"/>
</dbReference>
<keyword evidence="1" id="KW-0472">Membrane</keyword>
<gene>
    <name evidence="3" type="primary">orf39</name>
</gene>
<reference evidence="2" key="1">
    <citation type="submission" date="1997-11" db="EMBL/GenBank/DDBJ databases">
        <authorList>
            <person name="Oudot M.-P."/>
            <person name="Rousvoal S."/>
            <person name="Loiseaux-de Goer S."/>
        </authorList>
    </citation>
    <scope>NUCLEOTIDE SEQUENCE</scope>
    <source>
        <strain evidence="2">Roscoff</strain>
    </source>
</reference>
<dbReference type="AlphaFoldDB" id="O78803"/>
<dbReference type="GeneID" id="803727"/>
<evidence type="ECO:0000313" key="3">
    <source>
        <dbReference type="EMBL" id="CAC50867.1"/>
    </source>
</evidence>
<evidence type="ECO:0000256" key="1">
    <source>
        <dbReference type="SAM" id="Phobius"/>
    </source>
</evidence>
<name>O78803_PYLLI</name>
<proteinExistence type="predicted"/>
<reference evidence="3" key="3">
    <citation type="journal article" date="2001" name="J. Mol. Evol.">
        <title>The complete sequence of a brown algal mitochondrial genome, the ectocarpale Pylaiella littoralis (L.) Kjellm.</title>
        <authorList>
            <person name="Oudot M.P."/>
            <person name="Fontaine J.M."/>
            <person name="Rousvoal S."/>
            <person name="Kloareg B."/>
            <person name="Loiseaux-de Goer S."/>
        </authorList>
    </citation>
    <scope>NUCLEOTIDE SEQUENCE</scope>
</reference>
<keyword evidence="2" id="KW-0496">Mitochondrion</keyword>
<organism evidence="2">
    <name type="scientific">Pylaiella littoralis</name>
    <name type="common">Seaweed</name>
    <name type="synonym">Conferva littoralis</name>
    <dbReference type="NCBI Taxonomy" id="2885"/>
    <lineage>
        <taxon>Eukaryota</taxon>
        <taxon>Sar</taxon>
        <taxon>Stramenopiles</taxon>
        <taxon>Ochrophyta</taxon>
        <taxon>PX clade</taxon>
        <taxon>Phaeophyceae</taxon>
        <taxon>Ectocarpales</taxon>
        <taxon>Acinetosporaceae</taxon>
        <taxon>Pylaiella</taxon>
    </lineage>
</organism>
<accession>O78803</accession>
<keyword evidence="1" id="KW-0812">Transmembrane</keyword>
<keyword evidence="1" id="KW-1133">Transmembrane helix</keyword>